<keyword evidence="6" id="KW-0378">Hydrolase</keyword>
<dbReference type="Gene3D" id="1.10.150.210">
    <property type="entry name" value="Phosphoserine phosphatase, domain 2"/>
    <property type="match status" value="1"/>
</dbReference>
<dbReference type="GO" id="GO:0006564">
    <property type="term" value="P:L-serine biosynthetic process"/>
    <property type="evidence" value="ECO:0007669"/>
    <property type="project" value="UniProtKB-KW"/>
</dbReference>
<dbReference type="EMBL" id="MHCH01000060">
    <property type="protein sequence ID" value="OGY15778.1"/>
    <property type="molecule type" value="Genomic_DNA"/>
</dbReference>
<dbReference type="STRING" id="1797589.A2784_01495"/>
<evidence type="ECO:0000256" key="1">
    <source>
        <dbReference type="ARBA" id="ARBA00001946"/>
    </source>
</evidence>
<keyword evidence="4" id="KW-0028">Amino-acid biosynthesis</keyword>
<dbReference type="Proteomes" id="UP000177324">
    <property type="component" value="Unassembled WGS sequence"/>
</dbReference>
<organism evidence="11 12">
    <name type="scientific">Candidatus Chisholmbacteria bacterium RIFCSPHIGHO2_01_FULL_48_12</name>
    <dbReference type="NCBI Taxonomy" id="1797589"/>
    <lineage>
        <taxon>Bacteria</taxon>
        <taxon>Candidatus Chisholmiibacteriota</taxon>
    </lineage>
</organism>
<evidence type="ECO:0000256" key="6">
    <source>
        <dbReference type="ARBA" id="ARBA00022801"/>
    </source>
</evidence>
<protein>
    <recommendedName>
        <fullName evidence="3">phosphoserine phosphatase</fullName>
        <ecNumber evidence="3">3.1.3.3</ecNumber>
    </recommendedName>
</protein>
<dbReference type="PANTHER" id="PTHR43344">
    <property type="entry name" value="PHOSPHOSERINE PHOSPHATASE"/>
    <property type="match status" value="1"/>
</dbReference>
<evidence type="ECO:0000256" key="5">
    <source>
        <dbReference type="ARBA" id="ARBA00022723"/>
    </source>
</evidence>
<proteinExistence type="predicted"/>
<dbReference type="GO" id="GO:0036424">
    <property type="term" value="F:L-phosphoserine phosphatase activity"/>
    <property type="evidence" value="ECO:0007669"/>
    <property type="project" value="TreeGrafter"/>
</dbReference>
<dbReference type="NCBIfam" id="TIGR01488">
    <property type="entry name" value="HAD-SF-IB"/>
    <property type="match status" value="1"/>
</dbReference>
<dbReference type="InterPro" id="IPR023214">
    <property type="entry name" value="HAD_sf"/>
</dbReference>
<comment type="caution">
    <text evidence="11">The sequence shown here is derived from an EMBL/GenBank/DDBJ whole genome shotgun (WGS) entry which is preliminary data.</text>
</comment>
<evidence type="ECO:0000256" key="9">
    <source>
        <dbReference type="ARBA" id="ARBA00048138"/>
    </source>
</evidence>
<dbReference type="GO" id="GO:0005737">
    <property type="term" value="C:cytoplasm"/>
    <property type="evidence" value="ECO:0007669"/>
    <property type="project" value="TreeGrafter"/>
</dbReference>
<keyword evidence="8" id="KW-0718">Serine biosynthesis</keyword>
<evidence type="ECO:0000313" key="11">
    <source>
        <dbReference type="EMBL" id="OGY15778.1"/>
    </source>
</evidence>
<dbReference type="InterPro" id="IPR036412">
    <property type="entry name" value="HAD-like_sf"/>
</dbReference>
<keyword evidence="5" id="KW-0479">Metal-binding</keyword>
<dbReference type="GO" id="GO:0000287">
    <property type="term" value="F:magnesium ion binding"/>
    <property type="evidence" value="ECO:0007669"/>
    <property type="project" value="TreeGrafter"/>
</dbReference>
<evidence type="ECO:0000256" key="8">
    <source>
        <dbReference type="ARBA" id="ARBA00023299"/>
    </source>
</evidence>
<evidence type="ECO:0000256" key="7">
    <source>
        <dbReference type="ARBA" id="ARBA00022842"/>
    </source>
</evidence>
<dbReference type="PANTHER" id="PTHR43344:SF2">
    <property type="entry name" value="PHOSPHOSERINE PHOSPHATASE"/>
    <property type="match status" value="1"/>
</dbReference>
<dbReference type="AlphaFoldDB" id="A0A1G1VK44"/>
<name>A0A1G1VK44_9BACT</name>
<dbReference type="EC" id="3.1.3.3" evidence="3"/>
<dbReference type="SUPFAM" id="SSF56784">
    <property type="entry name" value="HAD-like"/>
    <property type="match status" value="1"/>
</dbReference>
<comment type="cofactor">
    <cofactor evidence="1">
        <name>Mg(2+)</name>
        <dbReference type="ChEBI" id="CHEBI:18420"/>
    </cofactor>
</comment>
<gene>
    <name evidence="11" type="ORF">A2784_01495</name>
</gene>
<comment type="catalytic activity">
    <reaction evidence="9">
        <text>O-phospho-L-serine + H2O = L-serine + phosphate</text>
        <dbReference type="Rhea" id="RHEA:21208"/>
        <dbReference type="ChEBI" id="CHEBI:15377"/>
        <dbReference type="ChEBI" id="CHEBI:33384"/>
        <dbReference type="ChEBI" id="CHEBI:43474"/>
        <dbReference type="ChEBI" id="CHEBI:57524"/>
        <dbReference type="EC" id="3.1.3.3"/>
    </reaction>
</comment>
<evidence type="ECO:0000313" key="12">
    <source>
        <dbReference type="Proteomes" id="UP000177324"/>
    </source>
</evidence>
<accession>A0A1G1VK44</accession>
<evidence type="ECO:0000256" key="2">
    <source>
        <dbReference type="ARBA" id="ARBA00005135"/>
    </source>
</evidence>
<keyword evidence="7" id="KW-0460">Magnesium</keyword>
<comment type="catalytic activity">
    <reaction evidence="10">
        <text>O-phospho-D-serine + H2O = D-serine + phosphate</text>
        <dbReference type="Rhea" id="RHEA:24873"/>
        <dbReference type="ChEBI" id="CHEBI:15377"/>
        <dbReference type="ChEBI" id="CHEBI:35247"/>
        <dbReference type="ChEBI" id="CHEBI:43474"/>
        <dbReference type="ChEBI" id="CHEBI:58680"/>
        <dbReference type="EC" id="3.1.3.3"/>
    </reaction>
</comment>
<evidence type="ECO:0000256" key="3">
    <source>
        <dbReference type="ARBA" id="ARBA00012640"/>
    </source>
</evidence>
<sequence length="215" mass="23662">MAQSRSIIFDVDSTLVTIEALDFLAARNGCARQVAALTTKAMNGQLPYHQSLRQKLALVRPSFSDLVWQGNAYLHHLTFGVPETLAWLRRRGHPIWLLTGSFQPAVGILAHYLKIPDSQVFTNEILFDSAGGYIGFNASHPLAHNHGKAILLHTLKDRLTDPVFIGDGATDLEAQSQVSLFIGFGGVVYRPRIAAKASIYITEPDLSAILQKLYP</sequence>
<dbReference type="Pfam" id="PF12710">
    <property type="entry name" value="HAD"/>
    <property type="match status" value="1"/>
</dbReference>
<evidence type="ECO:0000256" key="10">
    <source>
        <dbReference type="ARBA" id="ARBA00048523"/>
    </source>
</evidence>
<comment type="pathway">
    <text evidence="2">Amino-acid biosynthesis; L-serine biosynthesis; L-serine from 3-phospho-D-glycerate: step 3/3.</text>
</comment>
<dbReference type="InterPro" id="IPR050582">
    <property type="entry name" value="HAD-like_SerB"/>
</dbReference>
<reference evidence="11 12" key="1">
    <citation type="journal article" date="2016" name="Nat. Commun.">
        <title>Thousands of microbial genomes shed light on interconnected biogeochemical processes in an aquifer system.</title>
        <authorList>
            <person name="Anantharaman K."/>
            <person name="Brown C.T."/>
            <person name="Hug L.A."/>
            <person name="Sharon I."/>
            <person name="Castelle C.J."/>
            <person name="Probst A.J."/>
            <person name="Thomas B.C."/>
            <person name="Singh A."/>
            <person name="Wilkins M.J."/>
            <person name="Karaoz U."/>
            <person name="Brodie E.L."/>
            <person name="Williams K.H."/>
            <person name="Hubbard S.S."/>
            <person name="Banfield J.F."/>
        </authorList>
    </citation>
    <scope>NUCLEOTIDE SEQUENCE [LARGE SCALE GENOMIC DNA]</scope>
</reference>
<evidence type="ECO:0000256" key="4">
    <source>
        <dbReference type="ARBA" id="ARBA00022605"/>
    </source>
</evidence>
<dbReference type="Gene3D" id="3.40.50.1000">
    <property type="entry name" value="HAD superfamily/HAD-like"/>
    <property type="match status" value="1"/>
</dbReference>